<dbReference type="Pfam" id="PF16261">
    <property type="entry name" value="DUF4915"/>
    <property type="match status" value="1"/>
</dbReference>
<evidence type="ECO:0000313" key="3">
    <source>
        <dbReference type="Proteomes" id="UP001223520"/>
    </source>
</evidence>
<reference evidence="2 3" key="1">
    <citation type="journal article" date="2023" name="Limnol Oceanogr Lett">
        <title>Environmental adaptations by the intertidal Antarctic cyanobacterium Halotia branconii CENA392 as revealed using long-read genome sequencing.</title>
        <authorList>
            <person name="Dextro R.B."/>
            <person name="Delbaje E."/>
            <person name="Freitas P.N.N."/>
            <person name="Geraldes V."/>
            <person name="Pinto E."/>
            <person name="Long P.F."/>
            <person name="Fiore M.F."/>
        </authorList>
    </citation>
    <scope>NUCLEOTIDE SEQUENCE [LARGE SCALE GENOMIC DNA]</scope>
    <source>
        <strain evidence="2 3">CENA392</strain>
    </source>
</reference>
<dbReference type="KEGG" id="hbq:QI031_24020"/>
<accession>A0AAJ6NQP3</accession>
<dbReference type="Proteomes" id="UP001223520">
    <property type="component" value="Chromosome"/>
</dbReference>
<gene>
    <name evidence="2" type="ORF">QI031_24020</name>
</gene>
<dbReference type="InterPro" id="IPR017481">
    <property type="entry name" value="CHP03032"/>
</dbReference>
<evidence type="ECO:0000259" key="1">
    <source>
        <dbReference type="Pfam" id="PF16261"/>
    </source>
</evidence>
<dbReference type="NCBIfam" id="TIGR03032">
    <property type="entry name" value="TIGR03032 family protein"/>
    <property type="match status" value="1"/>
</dbReference>
<sequence>MTLLDSSRTPSDRHSVSASGNAAVPSLEINASRQFTPWLFEQNLSLAFTTYQAGKLFFIGLQPSGKLSVFERTFERCMGLYACGSSLYMSSLYQLWRFENTLQPGQVHNNYDAVYLPQVSYVTGDLDIHDIALSNSQINKDSENLIFVNTLFSCLARVSPTHSFVPLWQPPFISKLAAEDRCHLNGLAIRDGQPRYVTAVSQSDVAEGWRDRRVDGGCVIDFESNEVVIRGLSMPHSPRWYQGKLWLLNSGTGDFGYLDLERGSFEPVAFCPGYMRGLAFHGDFAVVGISQPRHNKTFSGLPLDERLQQKNAEPRCGLLVIDLRSRDIVHSLRMEGAVLELYDVVALAGVRRPMAIGFKSDEIRRMVTMG</sequence>
<protein>
    <submittedName>
        <fullName evidence="2">TIGR03032 family protein</fullName>
    </submittedName>
</protein>
<dbReference type="SUPFAM" id="SSF63825">
    <property type="entry name" value="YWTD domain"/>
    <property type="match status" value="1"/>
</dbReference>
<dbReference type="AlphaFoldDB" id="A0AAJ6NQP3"/>
<name>A0AAJ6NQP3_9CYAN</name>
<evidence type="ECO:0000313" key="2">
    <source>
        <dbReference type="EMBL" id="WGV24803.1"/>
    </source>
</evidence>
<feature type="domain" description="Conserved hypothetical protein CHP03032" evidence="1">
    <location>
        <begin position="34"/>
        <end position="356"/>
    </location>
</feature>
<keyword evidence="3" id="KW-1185">Reference proteome</keyword>
<proteinExistence type="predicted"/>
<dbReference type="RefSeq" id="WP_281482116.1">
    <property type="nucleotide sequence ID" value="NZ_CP124543.1"/>
</dbReference>
<dbReference type="EMBL" id="CP124543">
    <property type="protein sequence ID" value="WGV24803.1"/>
    <property type="molecule type" value="Genomic_DNA"/>
</dbReference>
<organism evidence="2 3">
    <name type="scientific">Halotia branconii CENA392</name>
    <dbReference type="NCBI Taxonomy" id="1539056"/>
    <lineage>
        <taxon>Bacteria</taxon>
        <taxon>Bacillati</taxon>
        <taxon>Cyanobacteriota</taxon>
        <taxon>Cyanophyceae</taxon>
        <taxon>Nostocales</taxon>
        <taxon>Nodulariaceae</taxon>
        <taxon>Halotia</taxon>
    </lineage>
</organism>